<dbReference type="InterPro" id="IPR030678">
    <property type="entry name" value="Peptide/Ni-bd"/>
</dbReference>
<comment type="subcellular location">
    <subcellularLocation>
        <location evidence="1">Periplasm</location>
    </subcellularLocation>
</comment>
<dbReference type="PIRSF" id="PIRSF002741">
    <property type="entry name" value="MppA"/>
    <property type="match status" value="1"/>
</dbReference>
<feature type="domain" description="Solute-binding protein family 5" evidence="5">
    <location>
        <begin position="125"/>
        <end position="531"/>
    </location>
</feature>
<name>A0A4R5PQL4_9HYPH</name>
<evidence type="ECO:0000313" key="7">
    <source>
        <dbReference type="Proteomes" id="UP000295131"/>
    </source>
</evidence>
<feature type="signal peptide" evidence="4">
    <location>
        <begin position="1"/>
        <end position="40"/>
    </location>
</feature>
<dbReference type="OrthoDB" id="9803988at2"/>
<evidence type="ECO:0000313" key="6">
    <source>
        <dbReference type="EMBL" id="TDH39339.1"/>
    </source>
</evidence>
<proteinExistence type="inferred from homology"/>
<dbReference type="GO" id="GO:0030288">
    <property type="term" value="C:outer membrane-bounded periplasmic space"/>
    <property type="evidence" value="ECO:0007669"/>
    <property type="project" value="TreeGrafter"/>
</dbReference>
<dbReference type="RefSeq" id="WP_133284170.1">
    <property type="nucleotide sequence ID" value="NZ_SMSI01000001.1"/>
</dbReference>
<accession>A0A4R5PQL4</accession>
<sequence length="623" mass="69925">MFNTGATRAVRRKAGLPARFLAAALALLAIAPSGTPAANAEPVHAIAMHGSPSLPADYTHFLYTNPKAPKGGEVTYGVVGSFDSLNPFILKSMRTTARGVIDQQYGNLVFEPLMMRAQSEPFSLYGLLAKTVEWDEDRTFIQFNLNPDARWSDGKPVTADDVIFTFELFRDKGRPPYSTRLDRVEKMEKVDENSVRFTFNDQSNREFPMVLALTPILPKHATDAENFEKSTLEAPIGSGPYRVGAIVPGERITYERNKDYWAKDLPVKKGQDNYDKITIEYFLSENTLFEAFKKGVIDIYPDGSVTNWLRGYDFPAVKDKKVVKETYKNQTPSGMYGFVFNTRRPIFQDKAVRKALTLLFDFEWVNKNLYENVYTRTQSFWQGSTLSSYKRAASNAEKKLLAPFPGTVDPDVMDGSFRLPVSDASGQDRKIQRAAFDILKDAGYAIKNRQMVGPDGRPLAFEVMTQNEGQEKLAIAYQRSLAPLGIKLSIRTVDDAQYQQRSQDFDYDMVVKSYPSSLSPGIEQIGRWGSKARDLPGSFNFAGVADPAVDAMIDAMLNARSQSDFQAAVRVFDRVLLSGYYIVPAYHLDESYLAHWERVTGPAGIAPLYGYYLPAWWDKNAGK</sequence>
<dbReference type="CDD" id="cd08497">
    <property type="entry name" value="MbnE-like"/>
    <property type="match status" value="1"/>
</dbReference>
<evidence type="ECO:0000256" key="3">
    <source>
        <dbReference type="ARBA" id="ARBA00022729"/>
    </source>
</evidence>
<dbReference type="InterPro" id="IPR039424">
    <property type="entry name" value="SBP_5"/>
</dbReference>
<dbReference type="PANTHER" id="PTHR30290:SF64">
    <property type="entry name" value="ABC TRANSPORTER PERIPLASMIC BINDING PROTEIN"/>
    <property type="match status" value="1"/>
</dbReference>
<comment type="caution">
    <text evidence="6">The sequence shown here is derived from an EMBL/GenBank/DDBJ whole genome shotgun (WGS) entry which is preliminary data.</text>
</comment>
<keyword evidence="7" id="KW-1185">Reference proteome</keyword>
<dbReference type="GO" id="GO:0042884">
    <property type="term" value="P:microcin transport"/>
    <property type="evidence" value="ECO:0007669"/>
    <property type="project" value="TreeGrafter"/>
</dbReference>
<organism evidence="6 7">
    <name type="scientific">Pseudohoeflea suaedae</name>
    <dbReference type="NCBI Taxonomy" id="877384"/>
    <lineage>
        <taxon>Bacteria</taxon>
        <taxon>Pseudomonadati</taxon>
        <taxon>Pseudomonadota</taxon>
        <taxon>Alphaproteobacteria</taxon>
        <taxon>Hyphomicrobiales</taxon>
        <taxon>Rhizobiaceae</taxon>
        <taxon>Pseudohoeflea</taxon>
    </lineage>
</organism>
<dbReference type="InterPro" id="IPR000914">
    <property type="entry name" value="SBP_5_dom"/>
</dbReference>
<feature type="chain" id="PRO_5020867680" evidence="4">
    <location>
        <begin position="41"/>
        <end position="623"/>
    </location>
</feature>
<keyword evidence="3 4" id="KW-0732">Signal</keyword>
<evidence type="ECO:0000256" key="4">
    <source>
        <dbReference type="SAM" id="SignalP"/>
    </source>
</evidence>
<protein>
    <submittedName>
        <fullName evidence="6">ABC transporter substrate-binding protein</fullName>
    </submittedName>
</protein>
<gene>
    <name evidence="6" type="ORF">E2A64_09860</name>
</gene>
<comment type="similarity">
    <text evidence="2">Belongs to the bacterial solute-binding protein 5 family.</text>
</comment>
<dbReference type="GO" id="GO:0043190">
    <property type="term" value="C:ATP-binding cassette (ABC) transporter complex"/>
    <property type="evidence" value="ECO:0007669"/>
    <property type="project" value="InterPro"/>
</dbReference>
<reference evidence="6 7" key="1">
    <citation type="journal article" date="2013" name="Int. J. Syst. Evol. Microbiol.">
        <title>Hoeflea suaedae sp. nov., an endophytic bacterium isolated from the root of the halophyte Suaeda maritima.</title>
        <authorList>
            <person name="Chung E.J."/>
            <person name="Park J.A."/>
            <person name="Pramanik P."/>
            <person name="Bibi F."/>
            <person name="Jeon C.O."/>
            <person name="Chung Y.R."/>
        </authorList>
    </citation>
    <scope>NUCLEOTIDE SEQUENCE [LARGE SCALE GENOMIC DNA]</scope>
    <source>
        <strain evidence="6 7">YC6898</strain>
    </source>
</reference>
<dbReference type="Gene3D" id="3.10.105.10">
    <property type="entry name" value="Dipeptide-binding Protein, Domain 3"/>
    <property type="match status" value="1"/>
</dbReference>
<dbReference type="AlphaFoldDB" id="A0A4R5PQL4"/>
<dbReference type="GO" id="GO:1904680">
    <property type="term" value="F:peptide transmembrane transporter activity"/>
    <property type="evidence" value="ECO:0007669"/>
    <property type="project" value="TreeGrafter"/>
</dbReference>
<dbReference type="PANTHER" id="PTHR30290">
    <property type="entry name" value="PERIPLASMIC BINDING COMPONENT OF ABC TRANSPORTER"/>
    <property type="match status" value="1"/>
</dbReference>
<dbReference type="Gene3D" id="3.40.190.10">
    <property type="entry name" value="Periplasmic binding protein-like II"/>
    <property type="match status" value="1"/>
</dbReference>
<dbReference type="GO" id="GO:0015833">
    <property type="term" value="P:peptide transport"/>
    <property type="evidence" value="ECO:0007669"/>
    <property type="project" value="TreeGrafter"/>
</dbReference>
<dbReference type="SUPFAM" id="SSF53850">
    <property type="entry name" value="Periplasmic binding protein-like II"/>
    <property type="match status" value="1"/>
</dbReference>
<evidence type="ECO:0000259" key="5">
    <source>
        <dbReference type="Pfam" id="PF00496"/>
    </source>
</evidence>
<dbReference type="Pfam" id="PF00496">
    <property type="entry name" value="SBP_bac_5"/>
    <property type="match status" value="1"/>
</dbReference>
<dbReference type="EMBL" id="SMSI01000001">
    <property type="protein sequence ID" value="TDH39339.1"/>
    <property type="molecule type" value="Genomic_DNA"/>
</dbReference>
<evidence type="ECO:0000256" key="2">
    <source>
        <dbReference type="ARBA" id="ARBA00005695"/>
    </source>
</evidence>
<evidence type="ECO:0000256" key="1">
    <source>
        <dbReference type="ARBA" id="ARBA00004418"/>
    </source>
</evidence>
<dbReference type="Proteomes" id="UP000295131">
    <property type="component" value="Unassembled WGS sequence"/>
</dbReference>